<evidence type="ECO:0000313" key="1">
    <source>
        <dbReference type="EMBL" id="PZX09637.1"/>
    </source>
</evidence>
<dbReference type="Proteomes" id="UP000248916">
    <property type="component" value="Unassembled WGS sequence"/>
</dbReference>
<organism evidence="1 2">
    <name type="scientific">Palleronia aestuarii</name>
    <dbReference type="NCBI Taxonomy" id="568105"/>
    <lineage>
        <taxon>Bacteria</taxon>
        <taxon>Pseudomonadati</taxon>
        <taxon>Pseudomonadota</taxon>
        <taxon>Alphaproteobacteria</taxon>
        <taxon>Rhodobacterales</taxon>
        <taxon>Roseobacteraceae</taxon>
        <taxon>Palleronia</taxon>
    </lineage>
</organism>
<dbReference type="EMBL" id="QKZL01000075">
    <property type="protein sequence ID" value="PZX09637.1"/>
    <property type="molecule type" value="Genomic_DNA"/>
</dbReference>
<dbReference type="AlphaFoldDB" id="A0A2W7MU01"/>
<sequence length="125" mass="13992">AVAGVGRLWHAIDLTIRIPEVNPSHRYMQQGRLAALIADGHLPATTMFNPRTRRERRYMTEADGAAFQVRFTTVTLLSRKHSLSAQQILSRRREKGVRRFRPGLGSTAGTYGPVYLLVETEGAFA</sequence>
<feature type="non-terminal residue" evidence="1">
    <location>
        <position position="1"/>
    </location>
</feature>
<keyword evidence="2" id="KW-1185">Reference proteome</keyword>
<proteinExistence type="predicted"/>
<name>A0A2W7MU01_9RHOB</name>
<protein>
    <submittedName>
        <fullName evidence="1">Uncharacterized protein</fullName>
    </submittedName>
</protein>
<accession>A0A2W7MU01</accession>
<reference evidence="1 2" key="1">
    <citation type="submission" date="2018-06" db="EMBL/GenBank/DDBJ databases">
        <title>Genomic Encyclopedia of Archaeal and Bacterial Type Strains, Phase II (KMG-II): from individual species to whole genera.</title>
        <authorList>
            <person name="Goeker M."/>
        </authorList>
    </citation>
    <scope>NUCLEOTIDE SEQUENCE [LARGE SCALE GENOMIC DNA]</scope>
    <source>
        <strain evidence="1 2">DSM 22009</strain>
    </source>
</reference>
<comment type="caution">
    <text evidence="1">The sequence shown here is derived from an EMBL/GenBank/DDBJ whole genome shotgun (WGS) entry which is preliminary data.</text>
</comment>
<gene>
    <name evidence="1" type="ORF">LX81_04414</name>
</gene>
<evidence type="ECO:0000313" key="2">
    <source>
        <dbReference type="Proteomes" id="UP000248916"/>
    </source>
</evidence>